<evidence type="ECO:0000313" key="2">
    <source>
        <dbReference type="EMBL" id="MFF3664196.1"/>
    </source>
</evidence>
<keyword evidence="3" id="KW-1185">Reference proteome</keyword>
<evidence type="ECO:0008006" key="4">
    <source>
        <dbReference type="Google" id="ProtNLM"/>
    </source>
</evidence>
<accession>A0ABW6SGZ9</accession>
<feature type="transmembrane region" description="Helical" evidence="1">
    <location>
        <begin position="31"/>
        <end position="50"/>
    </location>
</feature>
<name>A0ABW6SGZ9_9ACTN</name>
<feature type="transmembrane region" description="Helical" evidence="1">
    <location>
        <begin position="56"/>
        <end position="78"/>
    </location>
</feature>
<dbReference type="EMBL" id="JBIASD010000001">
    <property type="protein sequence ID" value="MFF3664196.1"/>
    <property type="molecule type" value="Genomic_DNA"/>
</dbReference>
<evidence type="ECO:0000256" key="1">
    <source>
        <dbReference type="SAM" id="Phobius"/>
    </source>
</evidence>
<keyword evidence="1" id="KW-1133">Transmembrane helix</keyword>
<keyword evidence="1" id="KW-0472">Membrane</keyword>
<proteinExistence type="predicted"/>
<sequence length="164" mass="17247">MESTQIAALSVAVVLFVVYRQMMTRRTERRGLFVFAGVMMLVGLAGGGVVDIRHPALGVLMLVVELAVAVGFGFLRAATVRVWRDEAGVTWSRGTGWTAAAWLASLASRVALLGAGYALGLSPAPTSVLLFVGLTIAVQSVVVTLRARTLPRVPARPASSPLTS</sequence>
<keyword evidence="1" id="KW-0812">Transmembrane</keyword>
<evidence type="ECO:0000313" key="3">
    <source>
        <dbReference type="Proteomes" id="UP001602013"/>
    </source>
</evidence>
<feature type="transmembrane region" description="Helical" evidence="1">
    <location>
        <begin position="99"/>
        <end position="120"/>
    </location>
</feature>
<dbReference type="RefSeq" id="WP_387408234.1">
    <property type="nucleotide sequence ID" value="NZ_JBIASD010000001.1"/>
</dbReference>
<feature type="transmembrane region" description="Helical" evidence="1">
    <location>
        <begin position="126"/>
        <end position="147"/>
    </location>
</feature>
<protein>
    <recommendedName>
        <fullName evidence="4">DUF1453 domain-containing protein</fullName>
    </recommendedName>
</protein>
<dbReference type="Proteomes" id="UP001602013">
    <property type="component" value="Unassembled WGS sequence"/>
</dbReference>
<feature type="transmembrane region" description="Helical" evidence="1">
    <location>
        <begin position="6"/>
        <end position="22"/>
    </location>
</feature>
<reference evidence="2 3" key="1">
    <citation type="submission" date="2024-10" db="EMBL/GenBank/DDBJ databases">
        <title>The Natural Products Discovery Center: Release of the First 8490 Sequenced Strains for Exploring Actinobacteria Biosynthetic Diversity.</title>
        <authorList>
            <person name="Kalkreuter E."/>
            <person name="Kautsar S.A."/>
            <person name="Yang D."/>
            <person name="Bader C.D."/>
            <person name="Teijaro C.N."/>
            <person name="Fluegel L."/>
            <person name="Davis C.M."/>
            <person name="Simpson J.R."/>
            <person name="Lauterbach L."/>
            <person name="Steele A.D."/>
            <person name="Gui C."/>
            <person name="Meng S."/>
            <person name="Li G."/>
            <person name="Viehrig K."/>
            <person name="Ye F."/>
            <person name="Su P."/>
            <person name="Kiefer A.F."/>
            <person name="Nichols A."/>
            <person name="Cepeda A.J."/>
            <person name="Yan W."/>
            <person name="Fan B."/>
            <person name="Jiang Y."/>
            <person name="Adhikari A."/>
            <person name="Zheng C.-J."/>
            <person name="Schuster L."/>
            <person name="Cowan T.M."/>
            <person name="Smanski M.J."/>
            <person name="Chevrette M.G."/>
            <person name="De Carvalho L.P.S."/>
            <person name="Shen B."/>
        </authorList>
    </citation>
    <scope>NUCLEOTIDE SEQUENCE [LARGE SCALE GENOMIC DNA]</scope>
    <source>
        <strain evidence="2 3">NPDC002173</strain>
    </source>
</reference>
<comment type="caution">
    <text evidence="2">The sequence shown here is derived from an EMBL/GenBank/DDBJ whole genome shotgun (WGS) entry which is preliminary data.</text>
</comment>
<gene>
    <name evidence="2" type="ORF">ACFYXI_01285</name>
</gene>
<organism evidence="2 3">
    <name type="scientific">Microtetraspora malaysiensis</name>
    <dbReference type="NCBI Taxonomy" id="161358"/>
    <lineage>
        <taxon>Bacteria</taxon>
        <taxon>Bacillati</taxon>
        <taxon>Actinomycetota</taxon>
        <taxon>Actinomycetes</taxon>
        <taxon>Streptosporangiales</taxon>
        <taxon>Streptosporangiaceae</taxon>
        <taxon>Microtetraspora</taxon>
    </lineage>
</organism>